<keyword evidence="2" id="KW-1185">Reference proteome</keyword>
<organism evidence="1 2">
    <name type="scientific">Nesidiocoris tenuis</name>
    <dbReference type="NCBI Taxonomy" id="355587"/>
    <lineage>
        <taxon>Eukaryota</taxon>
        <taxon>Metazoa</taxon>
        <taxon>Ecdysozoa</taxon>
        <taxon>Arthropoda</taxon>
        <taxon>Hexapoda</taxon>
        <taxon>Insecta</taxon>
        <taxon>Pterygota</taxon>
        <taxon>Neoptera</taxon>
        <taxon>Paraneoptera</taxon>
        <taxon>Hemiptera</taxon>
        <taxon>Heteroptera</taxon>
        <taxon>Panheteroptera</taxon>
        <taxon>Cimicomorpha</taxon>
        <taxon>Miridae</taxon>
        <taxon>Dicyphina</taxon>
        <taxon>Nesidiocoris</taxon>
    </lineage>
</organism>
<evidence type="ECO:0000313" key="2">
    <source>
        <dbReference type="Proteomes" id="UP001307889"/>
    </source>
</evidence>
<proteinExistence type="predicted"/>
<accession>A0ABN7B613</accession>
<dbReference type="EMBL" id="AP028917">
    <property type="protein sequence ID" value="BES98625.1"/>
    <property type="molecule type" value="Genomic_DNA"/>
</dbReference>
<protein>
    <submittedName>
        <fullName evidence="1">Uncharacterized protein</fullName>
    </submittedName>
</protein>
<sequence length="84" mass="9300">MPPPPLSPYMSEPFLEDPVLLFLQLKFLMSWLLIAARLSITCSSSTSPILLFLLQQKNHLAPKNCAVRKIDGSNDGSASPMKKD</sequence>
<reference evidence="1 2" key="1">
    <citation type="submission" date="2023-09" db="EMBL/GenBank/DDBJ databases">
        <title>Nesidiocoris tenuis whole genome shotgun sequence.</title>
        <authorList>
            <person name="Shibata T."/>
            <person name="Shimoda M."/>
            <person name="Kobayashi T."/>
            <person name="Uehara T."/>
        </authorList>
    </citation>
    <scope>NUCLEOTIDE SEQUENCE [LARGE SCALE GENOMIC DNA]</scope>
    <source>
        <strain evidence="1 2">Japan</strain>
    </source>
</reference>
<dbReference type="Proteomes" id="UP001307889">
    <property type="component" value="Chromosome 9"/>
</dbReference>
<name>A0ABN7B613_9HEMI</name>
<gene>
    <name evidence="1" type="ORF">NTJ_11440</name>
</gene>
<evidence type="ECO:0000313" key="1">
    <source>
        <dbReference type="EMBL" id="BES98625.1"/>
    </source>
</evidence>